<evidence type="ECO:0000313" key="8">
    <source>
        <dbReference type="Ensembl" id="ENSSAUP00010057197.1"/>
    </source>
</evidence>
<keyword evidence="2" id="KW-0677">Repeat</keyword>
<keyword evidence="1" id="KW-0479">Metal-binding</keyword>
<evidence type="ECO:0000256" key="6">
    <source>
        <dbReference type="SAM" id="MobiDB-lite"/>
    </source>
</evidence>
<keyword evidence="9" id="KW-1185">Reference proteome</keyword>
<dbReference type="PANTHER" id="PTHR14196:SF12">
    <property type="entry name" value="ZINC FINGER PROTEIN 208-LIKE"/>
    <property type="match status" value="1"/>
</dbReference>
<dbReference type="InterPro" id="IPR013087">
    <property type="entry name" value="Znf_C2H2_type"/>
</dbReference>
<dbReference type="PANTHER" id="PTHR14196">
    <property type="entry name" value="ODD-SKIPPED - RELATED"/>
    <property type="match status" value="1"/>
</dbReference>
<dbReference type="SUPFAM" id="SSF57667">
    <property type="entry name" value="beta-beta-alpha zinc fingers"/>
    <property type="match status" value="2"/>
</dbReference>
<evidence type="ECO:0000256" key="3">
    <source>
        <dbReference type="ARBA" id="ARBA00022771"/>
    </source>
</evidence>
<evidence type="ECO:0000256" key="5">
    <source>
        <dbReference type="PROSITE-ProRule" id="PRU00042"/>
    </source>
</evidence>
<feature type="region of interest" description="Disordered" evidence="6">
    <location>
        <begin position="1"/>
        <end position="49"/>
    </location>
</feature>
<dbReference type="FunFam" id="3.30.160.60:FF:000446">
    <property type="entry name" value="Zinc finger protein"/>
    <property type="match status" value="1"/>
</dbReference>
<evidence type="ECO:0000256" key="4">
    <source>
        <dbReference type="ARBA" id="ARBA00022833"/>
    </source>
</evidence>
<proteinExistence type="predicted"/>
<evidence type="ECO:0000259" key="7">
    <source>
        <dbReference type="PROSITE" id="PS50157"/>
    </source>
</evidence>
<feature type="compositionally biased region" description="Basic and acidic residues" evidence="6">
    <location>
        <begin position="1"/>
        <end position="13"/>
    </location>
</feature>
<dbReference type="Gene3D" id="3.30.160.60">
    <property type="entry name" value="Classic Zinc Finger"/>
    <property type="match status" value="4"/>
</dbReference>
<dbReference type="GO" id="GO:0000977">
    <property type="term" value="F:RNA polymerase II transcription regulatory region sequence-specific DNA binding"/>
    <property type="evidence" value="ECO:0007669"/>
    <property type="project" value="TreeGrafter"/>
</dbReference>
<sequence>FKDYETHQKDKYRVSQQHSQDNPLSNAKKSKRENPVVSSGTSQIPTITGGPTALKAHMVRHTDGFTCTVCGKKFYRKLYLKWHLYKHTGQEPYLCDTCGKGWPTAHLLKLHMSQHTEGRPVHSCARFCSKAFRLNSELKQHMIVHTGERPFPCPRCGKKFKKKCHLRQHGEKACR</sequence>
<dbReference type="Ensembl" id="ENSSAUT00010060059.1">
    <property type="protein sequence ID" value="ENSSAUP00010057197.1"/>
    <property type="gene ID" value="ENSSAUG00010023409.1"/>
</dbReference>
<feature type="compositionally biased region" description="Polar residues" evidence="6">
    <location>
        <begin position="14"/>
        <end position="27"/>
    </location>
</feature>
<name>A0A671Y7S4_SPAAU</name>
<dbReference type="InterPro" id="IPR036236">
    <property type="entry name" value="Znf_C2H2_sf"/>
</dbReference>
<evidence type="ECO:0000256" key="1">
    <source>
        <dbReference type="ARBA" id="ARBA00022723"/>
    </source>
</evidence>
<evidence type="ECO:0000313" key="9">
    <source>
        <dbReference type="Proteomes" id="UP000472265"/>
    </source>
</evidence>
<reference evidence="8" key="3">
    <citation type="submission" date="2025-09" db="UniProtKB">
        <authorList>
            <consortium name="Ensembl"/>
        </authorList>
    </citation>
    <scope>IDENTIFICATION</scope>
</reference>
<dbReference type="PROSITE" id="PS50157">
    <property type="entry name" value="ZINC_FINGER_C2H2_2"/>
    <property type="match status" value="4"/>
</dbReference>
<dbReference type="GO" id="GO:0000981">
    <property type="term" value="F:DNA-binding transcription factor activity, RNA polymerase II-specific"/>
    <property type="evidence" value="ECO:0007669"/>
    <property type="project" value="TreeGrafter"/>
</dbReference>
<keyword evidence="4" id="KW-0862">Zinc</keyword>
<feature type="domain" description="C2H2-type" evidence="7">
    <location>
        <begin position="93"/>
        <end position="120"/>
    </location>
</feature>
<reference evidence="8" key="2">
    <citation type="submission" date="2025-08" db="UniProtKB">
        <authorList>
            <consortium name="Ensembl"/>
        </authorList>
    </citation>
    <scope>IDENTIFICATION</scope>
</reference>
<feature type="domain" description="C2H2-type" evidence="7">
    <location>
        <begin position="151"/>
        <end position="169"/>
    </location>
</feature>
<dbReference type="AlphaFoldDB" id="A0A671Y7S4"/>
<feature type="domain" description="C2H2-type" evidence="7">
    <location>
        <begin position="65"/>
        <end position="92"/>
    </location>
</feature>
<feature type="domain" description="C2H2-type" evidence="7">
    <location>
        <begin position="122"/>
        <end position="150"/>
    </location>
</feature>
<dbReference type="PROSITE" id="PS00028">
    <property type="entry name" value="ZINC_FINGER_C2H2_1"/>
    <property type="match status" value="3"/>
</dbReference>
<dbReference type="Pfam" id="PF00096">
    <property type="entry name" value="zf-C2H2"/>
    <property type="match status" value="3"/>
</dbReference>
<dbReference type="Proteomes" id="UP000472265">
    <property type="component" value="Chromosome 21"/>
</dbReference>
<dbReference type="InParanoid" id="A0A671Y7S4"/>
<reference evidence="8" key="1">
    <citation type="submission" date="2021-04" db="EMBL/GenBank/DDBJ databases">
        <authorList>
            <consortium name="Wellcome Sanger Institute Data Sharing"/>
        </authorList>
    </citation>
    <scope>NUCLEOTIDE SEQUENCE [LARGE SCALE GENOMIC DNA]</scope>
</reference>
<dbReference type="InterPro" id="IPR050717">
    <property type="entry name" value="C2H2-ZF_Transcription_Reg"/>
</dbReference>
<protein>
    <recommendedName>
        <fullName evidence="7">C2H2-type domain-containing protein</fullName>
    </recommendedName>
</protein>
<dbReference type="GO" id="GO:0008270">
    <property type="term" value="F:zinc ion binding"/>
    <property type="evidence" value="ECO:0007669"/>
    <property type="project" value="UniProtKB-KW"/>
</dbReference>
<feature type="compositionally biased region" description="Polar residues" evidence="6">
    <location>
        <begin position="36"/>
        <end position="46"/>
    </location>
</feature>
<accession>A0A671Y7S4</accession>
<dbReference type="GO" id="GO:0005634">
    <property type="term" value="C:nucleus"/>
    <property type="evidence" value="ECO:0007669"/>
    <property type="project" value="TreeGrafter"/>
</dbReference>
<keyword evidence="3 5" id="KW-0863">Zinc-finger</keyword>
<dbReference type="GeneTree" id="ENSGT00950000183052"/>
<evidence type="ECO:0000256" key="2">
    <source>
        <dbReference type="ARBA" id="ARBA00022737"/>
    </source>
</evidence>
<organism evidence="8 9">
    <name type="scientific">Sparus aurata</name>
    <name type="common">Gilthead sea bream</name>
    <dbReference type="NCBI Taxonomy" id="8175"/>
    <lineage>
        <taxon>Eukaryota</taxon>
        <taxon>Metazoa</taxon>
        <taxon>Chordata</taxon>
        <taxon>Craniata</taxon>
        <taxon>Vertebrata</taxon>
        <taxon>Euteleostomi</taxon>
        <taxon>Actinopterygii</taxon>
        <taxon>Neopterygii</taxon>
        <taxon>Teleostei</taxon>
        <taxon>Neoteleostei</taxon>
        <taxon>Acanthomorphata</taxon>
        <taxon>Eupercaria</taxon>
        <taxon>Spariformes</taxon>
        <taxon>Sparidae</taxon>
        <taxon>Sparus</taxon>
    </lineage>
</organism>
<dbReference type="SMART" id="SM00355">
    <property type="entry name" value="ZnF_C2H2"/>
    <property type="match status" value="4"/>
</dbReference>